<dbReference type="SUPFAM" id="SSF143800">
    <property type="entry name" value="L28p-like"/>
    <property type="match status" value="1"/>
</dbReference>
<comment type="subunit">
    <text evidence="7">Part of the 50S ribosomal subunit.</text>
</comment>
<dbReference type="HAMAP" id="MF_00501">
    <property type="entry name" value="Ribosomal_bL31_1"/>
    <property type="match status" value="1"/>
</dbReference>
<name>A0A1G2U1D5_9BACT</name>
<dbReference type="NCBIfam" id="TIGR00105">
    <property type="entry name" value="L31"/>
    <property type="match status" value="1"/>
</dbReference>
<dbReference type="Gene3D" id="4.10.830.30">
    <property type="entry name" value="Ribosomal protein L31"/>
    <property type="match status" value="1"/>
</dbReference>
<comment type="function">
    <text evidence="7">Binds the 23S rRNA.</text>
</comment>
<dbReference type="PRINTS" id="PR01249">
    <property type="entry name" value="RIBOSOMALL31"/>
</dbReference>
<dbReference type="EMBL" id="MHWB01000002">
    <property type="protein sequence ID" value="OHB02730.1"/>
    <property type="molecule type" value="Genomic_DNA"/>
</dbReference>
<dbReference type="NCBIfam" id="NF000612">
    <property type="entry name" value="PRK00019.1"/>
    <property type="match status" value="1"/>
</dbReference>
<dbReference type="InterPro" id="IPR042105">
    <property type="entry name" value="Ribosomal_bL31_sf"/>
</dbReference>
<evidence type="ECO:0000256" key="6">
    <source>
        <dbReference type="ARBA" id="ARBA00035687"/>
    </source>
</evidence>
<comment type="caution">
    <text evidence="8">The sequence shown here is derived from an EMBL/GenBank/DDBJ whole genome shotgun (WGS) entry which is preliminary data.</text>
</comment>
<dbReference type="PROSITE" id="PS01143">
    <property type="entry name" value="RIBOSOMAL_L31"/>
    <property type="match status" value="1"/>
</dbReference>
<keyword evidence="5 7" id="KW-0687">Ribonucleoprotein</keyword>
<keyword evidence="3 7" id="KW-0694">RNA-binding</keyword>
<keyword evidence="7" id="KW-0479">Metal-binding</keyword>
<dbReference type="AlphaFoldDB" id="A0A1G2U1D5"/>
<dbReference type="GO" id="GO:0019843">
    <property type="term" value="F:rRNA binding"/>
    <property type="evidence" value="ECO:0007669"/>
    <property type="project" value="UniProtKB-KW"/>
</dbReference>
<evidence type="ECO:0000256" key="3">
    <source>
        <dbReference type="ARBA" id="ARBA00022884"/>
    </source>
</evidence>
<dbReference type="PANTHER" id="PTHR33280:SF1">
    <property type="entry name" value="LARGE RIBOSOMAL SUBUNIT PROTEIN BL31C"/>
    <property type="match status" value="1"/>
</dbReference>
<reference evidence="8 9" key="1">
    <citation type="journal article" date="2016" name="Nat. Commun.">
        <title>Thousands of microbial genomes shed light on interconnected biogeochemical processes in an aquifer system.</title>
        <authorList>
            <person name="Anantharaman K."/>
            <person name="Brown C.T."/>
            <person name="Hug L.A."/>
            <person name="Sharon I."/>
            <person name="Castelle C.J."/>
            <person name="Probst A.J."/>
            <person name="Thomas B.C."/>
            <person name="Singh A."/>
            <person name="Wilkins M.J."/>
            <person name="Karaoz U."/>
            <person name="Brodie E.L."/>
            <person name="Williams K.H."/>
            <person name="Hubbard S.S."/>
            <person name="Banfield J.F."/>
        </authorList>
    </citation>
    <scope>NUCLEOTIDE SEQUENCE [LARGE SCALE GENOMIC DNA]</scope>
</reference>
<feature type="binding site" evidence="7">
    <location>
        <position position="19"/>
    </location>
    <ligand>
        <name>Zn(2+)</name>
        <dbReference type="ChEBI" id="CHEBI:29105"/>
    </ligand>
</feature>
<dbReference type="GO" id="GO:0005840">
    <property type="term" value="C:ribosome"/>
    <property type="evidence" value="ECO:0007669"/>
    <property type="project" value="UniProtKB-KW"/>
</dbReference>
<dbReference type="STRING" id="1802758.A3A96_02565"/>
<dbReference type="InterPro" id="IPR027491">
    <property type="entry name" value="Ribosomal_bL31_A"/>
</dbReference>
<evidence type="ECO:0000313" key="8">
    <source>
        <dbReference type="EMBL" id="OHB02730.1"/>
    </source>
</evidence>
<protein>
    <recommendedName>
        <fullName evidence="6 7">Large ribosomal subunit protein bL31</fullName>
    </recommendedName>
</protein>
<dbReference type="GO" id="GO:1990904">
    <property type="term" value="C:ribonucleoprotein complex"/>
    <property type="evidence" value="ECO:0007669"/>
    <property type="project" value="UniProtKB-KW"/>
</dbReference>
<evidence type="ECO:0000256" key="1">
    <source>
        <dbReference type="ARBA" id="ARBA00009296"/>
    </source>
</evidence>
<dbReference type="PANTHER" id="PTHR33280">
    <property type="entry name" value="50S RIBOSOMAL PROTEIN L31, CHLOROPLASTIC"/>
    <property type="match status" value="1"/>
</dbReference>
<keyword evidence="4 7" id="KW-0689">Ribosomal protein</keyword>
<feature type="binding site" evidence="7">
    <location>
        <position position="17"/>
    </location>
    <ligand>
        <name>Zn(2+)</name>
        <dbReference type="ChEBI" id="CHEBI:29105"/>
    </ligand>
</feature>
<sequence length="77" mass="8567">MKTEIHPQYYIDAKVSCSCGNKFTVGSTQKEIKVEICSACHPFFTGNEKVIDAAGRVERFKVRKAAATKTPKTKSKK</sequence>
<dbReference type="Proteomes" id="UP000177707">
    <property type="component" value="Unassembled WGS sequence"/>
</dbReference>
<keyword evidence="2 7" id="KW-0699">rRNA-binding</keyword>
<proteinExistence type="inferred from homology"/>
<evidence type="ECO:0000256" key="2">
    <source>
        <dbReference type="ARBA" id="ARBA00022730"/>
    </source>
</evidence>
<evidence type="ECO:0000256" key="5">
    <source>
        <dbReference type="ARBA" id="ARBA00023274"/>
    </source>
</evidence>
<organism evidence="8 9">
    <name type="scientific">Candidatus Zambryskibacteria bacterium RIFCSPLOWO2_01_FULL_39_39</name>
    <dbReference type="NCBI Taxonomy" id="1802758"/>
    <lineage>
        <taxon>Bacteria</taxon>
        <taxon>Candidatus Zambryskiibacteriota</taxon>
    </lineage>
</organism>
<keyword evidence="7" id="KW-0862">Zinc</keyword>
<dbReference type="GO" id="GO:0046872">
    <property type="term" value="F:metal ion binding"/>
    <property type="evidence" value="ECO:0007669"/>
    <property type="project" value="UniProtKB-KW"/>
</dbReference>
<comment type="similarity">
    <text evidence="1 7">Belongs to the bacterial ribosomal protein bL31 family. Type A subfamily.</text>
</comment>
<dbReference type="InterPro" id="IPR002150">
    <property type="entry name" value="Ribosomal_bL31"/>
</dbReference>
<evidence type="ECO:0000313" key="9">
    <source>
        <dbReference type="Proteomes" id="UP000177707"/>
    </source>
</evidence>
<feature type="binding site" evidence="7">
    <location>
        <position position="37"/>
    </location>
    <ligand>
        <name>Zn(2+)</name>
        <dbReference type="ChEBI" id="CHEBI:29105"/>
    </ligand>
</feature>
<comment type="cofactor">
    <cofactor evidence="7">
        <name>Zn(2+)</name>
        <dbReference type="ChEBI" id="CHEBI:29105"/>
    </cofactor>
    <text evidence="7">Binds 1 zinc ion per subunit.</text>
</comment>
<accession>A0A1G2U1D5</accession>
<dbReference type="Pfam" id="PF01197">
    <property type="entry name" value="Ribosomal_L31"/>
    <property type="match status" value="1"/>
</dbReference>
<dbReference type="GO" id="GO:0006412">
    <property type="term" value="P:translation"/>
    <property type="evidence" value="ECO:0007669"/>
    <property type="project" value="UniProtKB-UniRule"/>
</dbReference>
<dbReference type="GO" id="GO:0003735">
    <property type="term" value="F:structural constituent of ribosome"/>
    <property type="evidence" value="ECO:0007669"/>
    <property type="project" value="InterPro"/>
</dbReference>
<gene>
    <name evidence="7" type="primary">rpmE</name>
    <name evidence="8" type="ORF">A3A96_02565</name>
</gene>
<evidence type="ECO:0000256" key="4">
    <source>
        <dbReference type="ARBA" id="ARBA00022980"/>
    </source>
</evidence>
<evidence type="ECO:0000256" key="7">
    <source>
        <dbReference type="HAMAP-Rule" id="MF_00501"/>
    </source>
</evidence>
<feature type="binding site" evidence="7">
    <location>
        <position position="40"/>
    </location>
    <ligand>
        <name>Zn(2+)</name>
        <dbReference type="ChEBI" id="CHEBI:29105"/>
    </ligand>
</feature>
<dbReference type="InterPro" id="IPR034704">
    <property type="entry name" value="Ribosomal_bL28/bL31-like_sf"/>
</dbReference>